<evidence type="ECO:0000313" key="3">
    <source>
        <dbReference type="Proteomes" id="UP000639516"/>
    </source>
</evidence>
<name>A0ABR7UKQ9_9BRAD</name>
<reference evidence="2 3" key="1">
    <citation type="journal article" date="2020" name="Arch. Microbiol.">
        <title>Bradyrhizobium campsiandrae sp. nov., a nitrogen-fixing bacterial strain isolated from a native leguminous tree from the Amazon adapted to flooded conditions.</title>
        <authorList>
            <person name="Cabral Michel D."/>
            <person name="Martins da Costa E."/>
            <person name="Azarias Guimaraes A."/>
            <person name="Soares de Carvalho T."/>
            <person name="Santos de Castro Caputo P."/>
            <person name="Willems A."/>
            <person name="de Souza Moreira F.M."/>
        </authorList>
    </citation>
    <scope>NUCLEOTIDE SEQUENCE [LARGE SCALE GENOMIC DNA]</scope>
    <source>
        <strain evidence="3">INPA 384B</strain>
    </source>
</reference>
<dbReference type="PIRSF" id="PIRSF028704">
    <property type="entry name" value="UPC028704"/>
    <property type="match status" value="1"/>
</dbReference>
<feature type="transmembrane region" description="Helical" evidence="1">
    <location>
        <begin position="316"/>
        <end position="335"/>
    </location>
</feature>
<feature type="transmembrane region" description="Helical" evidence="1">
    <location>
        <begin position="173"/>
        <end position="192"/>
    </location>
</feature>
<accession>A0ABR7UKQ9</accession>
<evidence type="ECO:0000256" key="1">
    <source>
        <dbReference type="SAM" id="Phobius"/>
    </source>
</evidence>
<keyword evidence="1" id="KW-0812">Transmembrane</keyword>
<gene>
    <name evidence="2" type="ORF">HA482_41040</name>
</gene>
<keyword evidence="1" id="KW-0472">Membrane</keyword>
<dbReference type="PANTHER" id="PTHR38592">
    <property type="entry name" value="BLL4819 PROTEIN"/>
    <property type="match status" value="1"/>
</dbReference>
<dbReference type="EMBL" id="JAATTO010000123">
    <property type="protein sequence ID" value="MBC9984565.1"/>
    <property type="molecule type" value="Genomic_DNA"/>
</dbReference>
<feature type="transmembrane region" description="Helical" evidence="1">
    <location>
        <begin position="89"/>
        <end position="108"/>
    </location>
</feature>
<dbReference type="RefSeq" id="WP_188102857.1">
    <property type="nucleotide sequence ID" value="NZ_JAANIH010000029.1"/>
</dbReference>
<feature type="transmembrane region" description="Helical" evidence="1">
    <location>
        <begin position="21"/>
        <end position="41"/>
    </location>
</feature>
<dbReference type="Proteomes" id="UP000639516">
    <property type="component" value="Unassembled WGS sequence"/>
</dbReference>
<sequence length="380" mass="42135">MNTVIAMNGSGRDLRLDLFRGLANWAIFLDHIPNNVVAWITMKNYGFSDAADLFVFISGYTVALVYSRTMAVDGFVVAAVGMLARAWKLYVAHILLFVVYVAAIGYVAQNYGHAYLLDEFNIRRLIADPIEFLKHGLLLEFKPLNLDVLPLYTALMATFPPFLWLLTRTPGMALAASFAIYAAALTFDWNLASYPDGAWYFNPFAWQFLFVIGAWISLDGAGLVRRLTASRPALWSAVLFLLFSFAVTLAARFGFSSAMPAPIADLFLPNDKTNLAPYRILHFLALALVVARLVPRSAMALKLPVLRPAIICGERSLEVFCVGIFLSFVGCFLIELVSDSIAFQLLVSLSGIALMTAVAYYRTWTKNLRPASTPDRLRAV</sequence>
<proteinExistence type="predicted"/>
<feature type="transmembrane region" description="Helical" evidence="1">
    <location>
        <begin position="148"/>
        <end position="166"/>
    </location>
</feature>
<comment type="caution">
    <text evidence="2">The sequence shown here is derived from an EMBL/GenBank/DDBJ whole genome shotgun (WGS) entry which is preliminary data.</text>
</comment>
<feature type="transmembrane region" description="Helical" evidence="1">
    <location>
        <begin position="53"/>
        <end position="77"/>
    </location>
</feature>
<dbReference type="Pfam" id="PF10129">
    <property type="entry name" value="OpgC_C"/>
    <property type="match status" value="1"/>
</dbReference>
<feature type="transmembrane region" description="Helical" evidence="1">
    <location>
        <begin position="341"/>
        <end position="361"/>
    </location>
</feature>
<feature type="transmembrane region" description="Helical" evidence="1">
    <location>
        <begin position="204"/>
        <end position="224"/>
    </location>
</feature>
<dbReference type="PANTHER" id="PTHR38592:SF3">
    <property type="entry name" value="BLL4819 PROTEIN"/>
    <property type="match status" value="1"/>
</dbReference>
<organism evidence="2 3">
    <name type="scientific">Bradyrhizobium campsiandrae</name>
    <dbReference type="NCBI Taxonomy" id="1729892"/>
    <lineage>
        <taxon>Bacteria</taxon>
        <taxon>Pseudomonadati</taxon>
        <taxon>Pseudomonadota</taxon>
        <taxon>Alphaproteobacteria</taxon>
        <taxon>Hyphomicrobiales</taxon>
        <taxon>Nitrobacteraceae</taxon>
        <taxon>Bradyrhizobium</taxon>
    </lineage>
</organism>
<evidence type="ECO:0000313" key="2">
    <source>
        <dbReference type="EMBL" id="MBC9984565.1"/>
    </source>
</evidence>
<feature type="transmembrane region" description="Helical" evidence="1">
    <location>
        <begin position="233"/>
        <end position="255"/>
    </location>
</feature>
<keyword evidence="3" id="KW-1185">Reference proteome</keyword>
<keyword evidence="1" id="KW-1133">Transmembrane helix</keyword>
<protein>
    <submittedName>
        <fullName evidence="2">OpgC domain-containing protein</fullName>
    </submittedName>
</protein>
<feature type="transmembrane region" description="Helical" evidence="1">
    <location>
        <begin position="275"/>
        <end position="295"/>
    </location>
</feature>
<dbReference type="InterPro" id="IPR014550">
    <property type="entry name" value="UCP028704_OpgC"/>
</dbReference>